<gene>
    <name evidence="6" type="ORF">ACFPRH_18575</name>
</gene>
<evidence type="ECO:0000256" key="3">
    <source>
        <dbReference type="ARBA" id="ARBA00023163"/>
    </source>
</evidence>
<organism evidence="6 7">
    <name type="scientific">Streptomyces amakusaensis</name>
    <dbReference type="NCBI Taxonomy" id="67271"/>
    <lineage>
        <taxon>Bacteria</taxon>
        <taxon>Bacillati</taxon>
        <taxon>Actinomycetota</taxon>
        <taxon>Actinomycetes</taxon>
        <taxon>Kitasatosporales</taxon>
        <taxon>Streptomycetaceae</taxon>
        <taxon>Streptomyces</taxon>
    </lineage>
</organism>
<evidence type="ECO:0000259" key="5">
    <source>
        <dbReference type="PROSITE" id="PS51118"/>
    </source>
</evidence>
<dbReference type="InterPro" id="IPR036388">
    <property type="entry name" value="WH-like_DNA-bd_sf"/>
</dbReference>
<feature type="compositionally biased region" description="Low complexity" evidence="4">
    <location>
        <begin position="7"/>
        <end position="21"/>
    </location>
</feature>
<keyword evidence="2" id="KW-0238">DNA-binding</keyword>
<sequence>MSENPRGSGESGAPGVPGAPGALSDAFTADCPARDVLNHVGSRWGVLILAALGEGPMRFHVLRDRVGGISEKMLSQNLRALTRDGLTSRTVEPASPPRVTYALTPLGHELSSLFSGLVDWITLRVDDVLAAREAHDGGH</sequence>
<dbReference type="PROSITE" id="PS51118">
    <property type="entry name" value="HTH_HXLR"/>
    <property type="match status" value="1"/>
</dbReference>
<dbReference type="InterPro" id="IPR002577">
    <property type="entry name" value="HTH_HxlR"/>
</dbReference>
<accession>A0ABW0AJ07</accession>
<reference evidence="7" key="1">
    <citation type="journal article" date="2019" name="Int. J. Syst. Evol. Microbiol.">
        <title>The Global Catalogue of Microorganisms (GCM) 10K type strain sequencing project: providing services to taxonomists for standard genome sequencing and annotation.</title>
        <authorList>
            <consortium name="The Broad Institute Genomics Platform"/>
            <consortium name="The Broad Institute Genome Sequencing Center for Infectious Disease"/>
            <person name="Wu L."/>
            <person name="Ma J."/>
        </authorList>
    </citation>
    <scope>NUCLEOTIDE SEQUENCE [LARGE SCALE GENOMIC DNA]</scope>
    <source>
        <strain evidence="7">PCU 266</strain>
    </source>
</reference>
<evidence type="ECO:0000256" key="4">
    <source>
        <dbReference type="SAM" id="MobiDB-lite"/>
    </source>
</evidence>
<dbReference type="PANTHER" id="PTHR33204">
    <property type="entry name" value="TRANSCRIPTIONAL REGULATOR, MARR FAMILY"/>
    <property type="match status" value="1"/>
</dbReference>
<evidence type="ECO:0000256" key="2">
    <source>
        <dbReference type="ARBA" id="ARBA00023125"/>
    </source>
</evidence>
<keyword evidence="1" id="KW-0805">Transcription regulation</keyword>
<evidence type="ECO:0000313" key="6">
    <source>
        <dbReference type="EMBL" id="MFC5153743.1"/>
    </source>
</evidence>
<protein>
    <submittedName>
        <fullName evidence="6">Winged helix-turn-helix transcriptional regulator</fullName>
    </submittedName>
</protein>
<name>A0ABW0AJ07_9ACTN</name>
<dbReference type="Gene3D" id="1.10.10.10">
    <property type="entry name" value="Winged helix-like DNA-binding domain superfamily/Winged helix DNA-binding domain"/>
    <property type="match status" value="1"/>
</dbReference>
<keyword evidence="3" id="KW-0804">Transcription</keyword>
<keyword evidence="7" id="KW-1185">Reference proteome</keyword>
<evidence type="ECO:0000256" key="1">
    <source>
        <dbReference type="ARBA" id="ARBA00023015"/>
    </source>
</evidence>
<dbReference type="EMBL" id="JBHSKP010000011">
    <property type="protein sequence ID" value="MFC5153743.1"/>
    <property type="molecule type" value="Genomic_DNA"/>
</dbReference>
<feature type="domain" description="HTH hxlR-type" evidence="5">
    <location>
        <begin position="31"/>
        <end position="129"/>
    </location>
</feature>
<dbReference type="InterPro" id="IPR036390">
    <property type="entry name" value="WH_DNA-bd_sf"/>
</dbReference>
<dbReference type="RefSeq" id="WP_344471927.1">
    <property type="nucleotide sequence ID" value="NZ_BAAASB010000001.1"/>
</dbReference>
<comment type="caution">
    <text evidence="6">The sequence shown here is derived from an EMBL/GenBank/DDBJ whole genome shotgun (WGS) entry which is preliminary data.</text>
</comment>
<proteinExistence type="predicted"/>
<evidence type="ECO:0000313" key="7">
    <source>
        <dbReference type="Proteomes" id="UP001596160"/>
    </source>
</evidence>
<dbReference type="Proteomes" id="UP001596160">
    <property type="component" value="Unassembled WGS sequence"/>
</dbReference>
<feature type="region of interest" description="Disordered" evidence="4">
    <location>
        <begin position="1"/>
        <end position="21"/>
    </location>
</feature>
<dbReference type="Pfam" id="PF01638">
    <property type="entry name" value="HxlR"/>
    <property type="match status" value="1"/>
</dbReference>
<dbReference type="PANTHER" id="PTHR33204:SF37">
    <property type="entry name" value="HTH-TYPE TRANSCRIPTIONAL REGULATOR YODB"/>
    <property type="match status" value="1"/>
</dbReference>
<dbReference type="SUPFAM" id="SSF46785">
    <property type="entry name" value="Winged helix' DNA-binding domain"/>
    <property type="match status" value="1"/>
</dbReference>